<protein>
    <recommendedName>
        <fullName evidence="9">Signal transduction histidine kinase</fullName>
    </recommendedName>
</protein>
<evidence type="ECO:0000256" key="3">
    <source>
        <dbReference type="SAM" id="SignalP"/>
    </source>
</evidence>
<accession>A0ABW9ZT86</accession>
<name>A0ABW9ZT86_9BACT</name>
<dbReference type="SUPFAM" id="SSF55874">
    <property type="entry name" value="ATPase domain of HSP90 chaperone/DNA topoisomerase II/histidine kinase"/>
    <property type="match status" value="1"/>
</dbReference>
<evidence type="ECO:0000256" key="1">
    <source>
        <dbReference type="ARBA" id="ARBA00022553"/>
    </source>
</evidence>
<evidence type="ECO:0000259" key="5">
    <source>
        <dbReference type="Pfam" id="PF07495"/>
    </source>
</evidence>
<dbReference type="EMBL" id="JAACJS010000012">
    <property type="protein sequence ID" value="NCI50336.1"/>
    <property type="molecule type" value="Genomic_DNA"/>
</dbReference>
<feature type="domain" description="Histidine kinase/HSP90-like ATPase" evidence="4">
    <location>
        <begin position="920"/>
        <end position="1007"/>
    </location>
</feature>
<evidence type="ECO:0000313" key="7">
    <source>
        <dbReference type="EMBL" id="NCI50336.1"/>
    </source>
</evidence>
<evidence type="ECO:0000259" key="6">
    <source>
        <dbReference type="Pfam" id="PF07730"/>
    </source>
</evidence>
<keyword evidence="2" id="KW-0472">Membrane</keyword>
<comment type="caution">
    <text evidence="7">The sequence shown here is derived from an EMBL/GenBank/DDBJ whole genome shotgun (WGS) entry which is preliminary data.</text>
</comment>
<dbReference type="CDD" id="cd16917">
    <property type="entry name" value="HATPase_UhpB-NarQ-NarX-like"/>
    <property type="match status" value="1"/>
</dbReference>
<keyword evidence="1" id="KW-0597">Phosphoprotein</keyword>
<dbReference type="PANTHER" id="PTHR43547">
    <property type="entry name" value="TWO-COMPONENT HISTIDINE KINASE"/>
    <property type="match status" value="1"/>
</dbReference>
<keyword evidence="3" id="KW-0732">Signal</keyword>
<feature type="domain" description="Signal transduction histidine kinase subgroup 3 dimerisation and phosphoacceptor" evidence="6">
    <location>
        <begin position="810"/>
        <end position="875"/>
    </location>
</feature>
<evidence type="ECO:0000259" key="4">
    <source>
        <dbReference type="Pfam" id="PF02518"/>
    </source>
</evidence>
<evidence type="ECO:0000256" key="2">
    <source>
        <dbReference type="SAM" id="Phobius"/>
    </source>
</evidence>
<dbReference type="RefSeq" id="WP_161818638.1">
    <property type="nucleotide sequence ID" value="NZ_JAACJS010000012.1"/>
</dbReference>
<dbReference type="Pfam" id="PF07730">
    <property type="entry name" value="HisKA_3"/>
    <property type="match status" value="1"/>
</dbReference>
<evidence type="ECO:0000313" key="8">
    <source>
        <dbReference type="Proteomes" id="UP000753802"/>
    </source>
</evidence>
<keyword evidence="2" id="KW-1133">Transmembrane helix</keyword>
<dbReference type="InterPro" id="IPR003594">
    <property type="entry name" value="HATPase_dom"/>
</dbReference>
<dbReference type="InterPro" id="IPR036890">
    <property type="entry name" value="HATPase_C_sf"/>
</dbReference>
<gene>
    <name evidence="7" type="ORF">GWC95_10415</name>
</gene>
<reference evidence="7 8" key="1">
    <citation type="submission" date="2020-01" db="EMBL/GenBank/DDBJ databases">
        <title>Genome analysis.</title>
        <authorList>
            <person name="Wu S."/>
            <person name="Wang G."/>
        </authorList>
    </citation>
    <scope>NUCLEOTIDE SEQUENCE [LARGE SCALE GENOMIC DNA]</scope>
    <source>
        <strain evidence="7 8">SYL130</strain>
    </source>
</reference>
<dbReference type="Gene3D" id="2.60.40.10">
    <property type="entry name" value="Immunoglobulins"/>
    <property type="match status" value="1"/>
</dbReference>
<organism evidence="7 8">
    <name type="scientific">Sediminibacterium roseum</name>
    <dbReference type="NCBI Taxonomy" id="1978412"/>
    <lineage>
        <taxon>Bacteria</taxon>
        <taxon>Pseudomonadati</taxon>
        <taxon>Bacteroidota</taxon>
        <taxon>Chitinophagia</taxon>
        <taxon>Chitinophagales</taxon>
        <taxon>Chitinophagaceae</taxon>
        <taxon>Sediminibacterium</taxon>
    </lineage>
</organism>
<dbReference type="InterPro" id="IPR015943">
    <property type="entry name" value="WD40/YVTN_repeat-like_dom_sf"/>
</dbReference>
<keyword evidence="2" id="KW-0812">Transmembrane</keyword>
<dbReference type="Gene3D" id="3.30.565.10">
    <property type="entry name" value="Histidine kinase-like ATPase, C-terminal domain"/>
    <property type="match status" value="1"/>
</dbReference>
<dbReference type="Pfam" id="PF07494">
    <property type="entry name" value="Reg_prop"/>
    <property type="match status" value="3"/>
</dbReference>
<dbReference type="PANTHER" id="PTHR43547:SF2">
    <property type="entry name" value="HYBRID SIGNAL TRANSDUCTION HISTIDINE KINASE C"/>
    <property type="match status" value="1"/>
</dbReference>
<dbReference type="Gene3D" id="2.130.10.10">
    <property type="entry name" value="YVTN repeat-like/Quinoprotein amine dehydrogenase"/>
    <property type="match status" value="2"/>
</dbReference>
<sequence>MHRICILIFAVFLFFAARAQNNYRFTPYGEDNGLPQSSIYDIAQDQNGFIWIGTAGGLCRFDGFQMKVYKQSTTDPRAISSYKEFRFYTDNDKRLWIVSFNGISLYNPVTDDFTNVLVYSPKNVVIAENHFFGEDNDFIWVGLCSYGVVKVHKKTLKVHPTTLTRTSLRASNNVGYHGFLDGGKIWIVDNNESEFPVFSIYDVAANKTDTINFPLNNIINLNDSQALGLTANKALLIHKKTLHYQTIDITGNGKEHYITGMSRSSASGVILSSITHGLYFLDTKHGRLTRHLAYVNPENKKTLYPRCTFTDRSGNTWVGTRGEGVFKLSYPYKKFEWYRSDHAANNNVFGLYADNTDLYASLLSSGMIRFARGGGDTPVNITLTKYIGNVLNNATIINGLGKDKLVIMLNGTLNNGASVPVVYNKNTGAVNPMNIEVQQFFATHWGRGNLRHFLFKDANENLYTNVGEYLAVISLCGDNRFCVRSIGQFNNETLCSGFIDREGNIWVGSFTGAFKQKGGKWERVRLPENKEVKSMCQDDDGNMWFSSNDDIVVLNSEQKVIHHFTEENGLLNGHVYNIQKDNNGNMWFSHNKGLTVYRRKEKRFDHFSKDDGLQSAEFNVGAGFKAADGELFFGGISGITGFYPEQIGKNPYAPAVLITGIKIYDEPYKTGTAYWNIRRLELPYTENSISFEFALPEYTNEGRNRYLFMMEGVDDKWIDGGDRRFTRYAGLQPGHYTFLVKGINNDGVVSPTATAVEIVIVPPFWQRPWFVALAGLSLLALSVGAGILFQKTRQRKAMRVLELQQKVQLERERISRDLHDNVGTQLSLINKNIENAISPLHDIPESERLKRFSKISQTSREVIFTLRETIWALNKEQISLEELSDKLKSFTQKLFEYNPSCRLAYSGEMDADVILSPSEAIHLFRICQEAIANSLKYAQASLMQINISAVNGKYEILISDDGIGFEEKIAQDRPHYGLENMQYRAGEIGCEFSITSKPGEGTTVAIRKK</sequence>
<dbReference type="Pfam" id="PF02518">
    <property type="entry name" value="HATPase_c"/>
    <property type="match status" value="1"/>
</dbReference>
<dbReference type="Proteomes" id="UP000753802">
    <property type="component" value="Unassembled WGS sequence"/>
</dbReference>
<feature type="transmembrane region" description="Helical" evidence="2">
    <location>
        <begin position="769"/>
        <end position="789"/>
    </location>
</feature>
<dbReference type="Pfam" id="PF07495">
    <property type="entry name" value="Y_Y_Y"/>
    <property type="match status" value="1"/>
</dbReference>
<feature type="domain" description="Two component regulator three Y" evidence="5">
    <location>
        <begin position="698"/>
        <end position="760"/>
    </location>
</feature>
<dbReference type="InterPro" id="IPR011110">
    <property type="entry name" value="Reg_prop"/>
</dbReference>
<keyword evidence="8" id="KW-1185">Reference proteome</keyword>
<feature type="signal peptide" evidence="3">
    <location>
        <begin position="1"/>
        <end position="19"/>
    </location>
</feature>
<proteinExistence type="predicted"/>
<dbReference type="InterPro" id="IPR013783">
    <property type="entry name" value="Ig-like_fold"/>
</dbReference>
<evidence type="ECO:0008006" key="9">
    <source>
        <dbReference type="Google" id="ProtNLM"/>
    </source>
</evidence>
<dbReference type="SUPFAM" id="SSF63829">
    <property type="entry name" value="Calcium-dependent phosphotriesterase"/>
    <property type="match status" value="2"/>
</dbReference>
<dbReference type="InterPro" id="IPR011712">
    <property type="entry name" value="Sig_transdc_His_kin_sub3_dim/P"/>
</dbReference>
<dbReference type="Gene3D" id="1.20.5.1930">
    <property type="match status" value="1"/>
</dbReference>
<feature type="chain" id="PRO_5047504376" description="Signal transduction histidine kinase" evidence="3">
    <location>
        <begin position="20"/>
        <end position="1009"/>
    </location>
</feature>
<dbReference type="InterPro" id="IPR011123">
    <property type="entry name" value="Y_Y_Y"/>
</dbReference>